<evidence type="ECO:0008006" key="4">
    <source>
        <dbReference type="Google" id="ProtNLM"/>
    </source>
</evidence>
<gene>
    <name evidence="2" type="ORF">V8G54_000617</name>
</gene>
<dbReference type="AlphaFoldDB" id="A0AAQ3P8Y9"/>
<dbReference type="GO" id="GO:0006952">
    <property type="term" value="P:defense response"/>
    <property type="evidence" value="ECO:0007669"/>
    <property type="project" value="UniProtKB-KW"/>
</dbReference>
<evidence type="ECO:0000256" key="1">
    <source>
        <dbReference type="ARBA" id="ARBA00022821"/>
    </source>
</evidence>
<proteinExistence type="predicted"/>
<dbReference type="PANTHER" id="PTHR36766">
    <property type="entry name" value="PLANT BROAD-SPECTRUM MILDEW RESISTANCE PROTEIN RPW8"/>
    <property type="match status" value="1"/>
</dbReference>
<evidence type="ECO:0000313" key="3">
    <source>
        <dbReference type="Proteomes" id="UP001374535"/>
    </source>
</evidence>
<dbReference type="Proteomes" id="UP001374535">
    <property type="component" value="Chromosome 1"/>
</dbReference>
<reference evidence="2 3" key="1">
    <citation type="journal article" date="2023" name="Life. Sci Alliance">
        <title>Evolutionary insights into 3D genome organization and epigenetic landscape of Vigna mungo.</title>
        <authorList>
            <person name="Junaid A."/>
            <person name="Singh B."/>
            <person name="Bhatia S."/>
        </authorList>
    </citation>
    <scope>NUCLEOTIDE SEQUENCE [LARGE SCALE GENOMIC DNA]</scope>
    <source>
        <strain evidence="2">Urdbean</strain>
    </source>
</reference>
<protein>
    <recommendedName>
        <fullName evidence="4">Disease resistance protein</fullName>
    </recommendedName>
</protein>
<dbReference type="PANTHER" id="PTHR36766:SF21">
    <property type="entry name" value="NB-ARC DOMAIN DISEASE RESISTANCE PROTEIN"/>
    <property type="match status" value="1"/>
</dbReference>
<sequence length="127" mass="14597">MVERVFEHLGYEAPKFQNDEEGINQLGLLLRKLKGSPTLMILDDVWPDSEDLVEKFKFHLSDYKLLVTSRVAFPRFGTPCVLKPLLHQDAMTFFFHYARLDSNCLNIPDEDTIQKVLLLNHTSSSSA</sequence>
<dbReference type="SUPFAM" id="SSF52540">
    <property type="entry name" value="P-loop containing nucleoside triphosphate hydrolases"/>
    <property type="match status" value="1"/>
</dbReference>
<dbReference type="InterPro" id="IPR027417">
    <property type="entry name" value="P-loop_NTPase"/>
</dbReference>
<organism evidence="2 3">
    <name type="scientific">Vigna mungo</name>
    <name type="common">Black gram</name>
    <name type="synonym">Phaseolus mungo</name>
    <dbReference type="NCBI Taxonomy" id="3915"/>
    <lineage>
        <taxon>Eukaryota</taxon>
        <taxon>Viridiplantae</taxon>
        <taxon>Streptophyta</taxon>
        <taxon>Embryophyta</taxon>
        <taxon>Tracheophyta</taxon>
        <taxon>Spermatophyta</taxon>
        <taxon>Magnoliopsida</taxon>
        <taxon>eudicotyledons</taxon>
        <taxon>Gunneridae</taxon>
        <taxon>Pentapetalae</taxon>
        <taxon>rosids</taxon>
        <taxon>fabids</taxon>
        <taxon>Fabales</taxon>
        <taxon>Fabaceae</taxon>
        <taxon>Papilionoideae</taxon>
        <taxon>50 kb inversion clade</taxon>
        <taxon>NPAAA clade</taxon>
        <taxon>indigoferoid/millettioid clade</taxon>
        <taxon>Phaseoleae</taxon>
        <taxon>Vigna</taxon>
    </lineage>
</organism>
<dbReference type="Gene3D" id="3.40.50.300">
    <property type="entry name" value="P-loop containing nucleotide triphosphate hydrolases"/>
    <property type="match status" value="1"/>
</dbReference>
<keyword evidence="3" id="KW-1185">Reference proteome</keyword>
<evidence type="ECO:0000313" key="2">
    <source>
        <dbReference type="EMBL" id="WVZ22073.1"/>
    </source>
</evidence>
<accession>A0AAQ3P8Y9</accession>
<dbReference type="EMBL" id="CP144700">
    <property type="protein sequence ID" value="WVZ22073.1"/>
    <property type="molecule type" value="Genomic_DNA"/>
</dbReference>
<name>A0AAQ3P8Y9_VIGMU</name>
<keyword evidence="1" id="KW-0611">Plant defense</keyword>